<protein>
    <submittedName>
        <fullName evidence="2">Uncharacterized protein</fullName>
    </submittedName>
</protein>
<organism evidence="2 3">
    <name type="scientific">Rasamsonia emersonii (strain ATCC 16479 / CBS 393.64 / IMI 116815)</name>
    <dbReference type="NCBI Taxonomy" id="1408163"/>
    <lineage>
        <taxon>Eukaryota</taxon>
        <taxon>Fungi</taxon>
        <taxon>Dikarya</taxon>
        <taxon>Ascomycota</taxon>
        <taxon>Pezizomycotina</taxon>
        <taxon>Eurotiomycetes</taxon>
        <taxon>Eurotiomycetidae</taxon>
        <taxon>Eurotiales</taxon>
        <taxon>Trichocomaceae</taxon>
        <taxon>Rasamsonia</taxon>
    </lineage>
</organism>
<feature type="compositionally biased region" description="Gly residues" evidence="1">
    <location>
        <begin position="680"/>
        <end position="692"/>
    </location>
</feature>
<feature type="compositionally biased region" description="Polar residues" evidence="1">
    <location>
        <begin position="461"/>
        <end position="471"/>
    </location>
</feature>
<feature type="region of interest" description="Disordered" evidence="1">
    <location>
        <begin position="76"/>
        <end position="272"/>
    </location>
</feature>
<keyword evidence="3" id="KW-1185">Reference proteome</keyword>
<feature type="compositionally biased region" description="Polar residues" evidence="1">
    <location>
        <begin position="299"/>
        <end position="311"/>
    </location>
</feature>
<comment type="caution">
    <text evidence="2">The sequence shown here is derived from an EMBL/GenBank/DDBJ whole genome shotgun (WGS) entry which is preliminary data.</text>
</comment>
<evidence type="ECO:0000313" key="2">
    <source>
        <dbReference type="EMBL" id="KKA16190.1"/>
    </source>
</evidence>
<feature type="region of interest" description="Disordered" evidence="1">
    <location>
        <begin position="679"/>
        <end position="702"/>
    </location>
</feature>
<dbReference type="Proteomes" id="UP000053958">
    <property type="component" value="Unassembled WGS sequence"/>
</dbReference>
<dbReference type="AlphaFoldDB" id="A0A0F4YDL6"/>
<feature type="region of interest" description="Disordered" evidence="1">
    <location>
        <begin position="449"/>
        <end position="478"/>
    </location>
</feature>
<dbReference type="Pfam" id="PF20566">
    <property type="entry name" value="Eap1"/>
    <property type="match status" value="1"/>
</dbReference>
<evidence type="ECO:0000313" key="3">
    <source>
        <dbReference type="Proteomes" id="UP000053958"/>
    </source>
</evidence>
<sequence length="726" mass="80134">MTLQTGDRTCLRHDTILETQIQDIILGPPKTSFASASRFFGKGSVDSPERSSRFNDSDDTKSDRYNIREKFFKDREAGDKEFDRRDNRFGGANGRRGDRDDWNHGRPRRNFGQDEQDRRPRRNGEPDRWDVKDRDRDQQHDSGYDKGVRDKDSRYSRRDAQGRARYEQSWFRDEGASDAAENNEEEKPSIRNREWRRDRQAPDRDWNRGARFEQEPEWMDSMERDDTKQAHTQEEFQRWKESMKARPQTEEKKETVPEQATPTAQKAEAKHLDGELFHSTALQMDSGLDKFFGLLGETKPSQDAATPGSTDSNKRDSASITKPGKSSRFAGFFSPPPDSTNKEAESKAQPDRSTATDADQEGFQRILQMLENSKSRNTTPHVDSSQQPRPPPLAQPEPTRPAAFSSPTRQHEYMSGQDGAAGVNSPRDAQAQLRDRENLLRLMQQVKISPGPNQQQQQQQYGTTQPQSTAGHTPGILNVPDLLQRSQGIQKAPTKNPNFLDDPAIANMQRPDAELNEQMRRSAAANGPPMGYFDEMGFPGGQAGGRGPQGHGQPPMGLQRPPGFDQMPPPPGWGAQQLQPQQGGGGPSPLAPPPGIPTPSRGMNPNFVSGPMPMHGGNMGPVSERPPFPRGMSGNNSGGNFGAPPGMMPPPGYMNMSGPPMSGYPPMPHNPEAMMNFPHGGQGNFGGGGNSGPSGAPPSSRHLLEMFAQANGGDGRGGMPGPGPYR</sequence>
<dbReference type="STRING" id="1408163.A0A0F4YDL6"/>
<feature type="compositionally biased region" description="Basic and acidic residues" evidence="1">
    <location>
        <begin position="185"/>
        <end position="214"/>
    </location>
</feature>
<dbReference type="RefSeq" id="XP_013322802.1">
    <property type="nucleotide sequence ID" value="XM_013467348.1"/>
</dbReference>
<gene>
    <name evidence="2" type="ORF">T310_10224</name>
</gene>
<feature type="region of interest" description="Disordered" evidence="1">
    <location>
        <begin position="516"/>
        <end position="642"/>
    </location>
</feature>
<feature type="region of interest" description="Disordered" evidence="1">
    <location>
        <begin position="39"/>
        <end position="61"/>
    </location>
</feature>
<dbReference type="EMBL" id="LASV01000817">
    <property type="protein sequence ID" value="KKA16190.1"/>
    <property type="molecule type" value="Genomic_DNA"/>
</dbReference>
<feature type="compositionally biased region" description="Basic and acidic residues" evidence="1">
    <location>
        <begin position="221"/>
        <end position="256"/>
    </location>
</feature>
<name>A0A0F4YDL6_RASE3</name>
<reference evidence="2 3" key="1">
    <citation type="submission" date="2015-04" db="EMBL/GenBank/DDBJ databases">
        <authorList>
            <person name="Heijne W.H."/>
            <person name="Fedorova N.D."/>
            <person name="Nierman W.C."/>
            <person name="Vollebregt A.W."/>
            <person name="Zhao Z."/>
            <person name="Wu L."/>
            <person name="Kumar M."/>
            <person name="Stam H."/>
            <person name="van den Berg M.A."/>
            <person name="Pel H.J."/>
        </authorList>
    </citation>
    <scope>NUCLEOTIDE SEQUENCE [LARGE SCALE GENOMIC DNA]</scope>
    <source>
        <strain evidence="2 3">CBS 393.64</strain>
    </source>
</reference>
<feature type="compositionally biased region" description="Low complexity" evidence="1">
    <location>
        <begin position="551"/>
        <end position="566"/>
    </location>
</feature>
<feature type="region of interest" description="Disordered" evidence="1">
    <location>
        <begin position="293"/>
        <end position="429"/>
    </location>
</feature>
<feature type="compositionally biased region" description="Basic and acidic residues" evidence="1">
    <location>
        <begin position="76"/>
        <end position="88"/>
    </location>
</feature>
<feature type="compositionally biased region" description="Basic and acidic residues" evidence="1">
    <location>
        <begin position="47"/>
        <end position="61"/>
    </location>
</feature>
<feature type="compositionally biased region" description="Basic and acidic residues" evidence="1">
    <location>
        <begin position="340"/>
        <end position="350"/>
    </location>
</feature>
<dbReference type="GeneID" id="25313293"/>
<accession>A0A0F4YDL6</accession>
<feature type="compositionally biased region" description="Basic and acidic residues" evidence="1">
    <location>
        <begin position="95"/>
        <end position="104"/>
    </location>
</feature>
<dbReference type="OrthoDB" id="2504266at2759"/>
<dbReference type="InterPro" id="IPR046784">
    <property type="entry name" value="Eap1"/>
</dbReference>
<feature type="compositionally biased region" description="Polar residues" evidence="1">
    <location>
        <begin position="370"/>
        <end position="385"/>
    </location>
</feature>
<feature type="compositionally biased region" description="Pro residues" evidence="1">
    <location>
        <begin position="388"/>
        <end position="399"/>
    </location>
</feature>
<feature type="compositionally biased region" description="Basic and acidic residues" evidence="1">
    <location>
        <begin position="111"/>
        <end position="175"/>
    </location>
</feature>
<proteinExistence type="predicted"/>
<feature type="compositionally biased region" description="Gly residues" evidence="1">
    <location>
        <begin position="538"/>
        <end position="550"/>
    </location>
</feature>
<evidence type="ECO:0000256" key="1">
    <source>
        <dbReference type="SAM" id="MobiDB-lite"/>
    </source>
</evidence>